<proteinExistence type="predicted"/>
<sequence length="67" mass="7936">MNRQTSKCENVTYVHNVHDPDTYKFEYDKIINKTKCFRIVLSQNSTVNQVIKLLGINKIFCLHYSKI</sequence>
<organism evidence="1">
    <name type="scientific">Pararge aegeria</name>
    <name type="common">speckled wood butterfly</name>
    <dbReference type="NCBI Taxonomy" id="116150"/>
    <lineage>
        <taxon>Eukaryota</taxon>
        <taxon>Metazoa</taxon>
        <taxon>Ecdysozoa</taxon>
        <taxon>Arthropoda</taxon>
        <taxon>Hexapoda</taxon>
        <taxon>Insecta</taxon>
        <taxon>Pterygota</taxon>
        <taxon>Neoptera</taxon>
        <taxon>Endopterygota</taxon>
        <taxon>Lepidoptera</taxon>
        <taxon>Glossata</taxon>
        <taxon>Ditrysia</taxon>
        <taxon>Papilionoidea</taxon>
        <taxon>Nymphalidae</taxon>
        <taxon>Satyrinae</taxon>
        <taxon>Satyrini</taxon>
        <taxon>Parargina</taxon>
        <taxon>Pararge</taxon>
    </lineage>
</organism>
<dbReference type="EMBL" id="GAIX01014291">
    <property type="protein sequence ID" value="JAA78269.1"/>
    <property type="molecule type" value="Transcribed_RNA"/>
</dbReference>
<feature type="non-terminal residue" evidence="1">
    <location>
        <position position="67"/>
    </location>
</feature>
<protein>
    <submittedName>
        <fullName evidence="1">Uncharacterized protein</fullName>
    </submittedName>
</protein>
<evidence type="ECO:0000313" key="1">
    <source>
        <dbReference type="EMBL" id="JAA78269.1"/>
    </source>
</evidence>
<name>S4NMJ0_9NEOP</name>
<reference evidence="1" key="1">
    <citation type="journal article" date="2013" name="BMC Genomics">
        <title>Unscrambling butterfly oogenesis.</title>
        <authorList>
            <person name="Carter J.M."/>
            <person name="Baker S.C."/>
            <person name="Pink R."/>
            <person name="Carter D.R."/>
            <person name="Collins A."/>
            <person name="Tomlin J."/>
            <person name="Gibbs M."/>
            <person name="Breuker C.J."/>
        </authorList>
    </citation>
    <scope>NUCLEOTIDE SEQUENCE</scope>
    <source>
        <tissue evidence="1">Ovary</tissue>
    </source>
</reference>
<accession>S4NMJ0</accession>
<reference evidence="1" key="2">
    <citation type="submission" date="2013-05" db="EMBL/GenBank/DDBJ databases">
        <authorList>
            <person name="Carter J.-M."/>
            <person name="Baker S.C."/>
            <person name="Pink R."/>
            <person name="Carter D.R.F."/>
            <person name="Collins A."/>
            <person name="Tomlin J."/>
            <person name="Gibbs M."/>
            <person name="Breuker C.J."/>
        </authorList>
    </citation>
    <scope>NUCLEOTIDE SEQUENCE</scope>
    <source>
        <tissue evidence="1">Ovary</tissue>
    </source>
</reference>
<dbReference type="AlphaFoldDB" id="S4NMJ0"/>